<dbReference type="Proteomes" id="UP001497444">
    <property type="component" value="Chromosome 2"/>
</dbReference>
<dbReference type="SUPFAM" id="SSF48371">
    <property type="entry name" value="ARM repeat"/>
    <property type="match status" value="1"/>
</dbReference>
<organism evidence="7 8">
    <name type="scientific">Sphagnum jensenii</name>
    <dbReference type="NCBI Taxonomy" id="128206"/>
    <lineage>
        <taxon>Eukaryota</taxon>
        <taxon>Viridiplantae</taxon>
        <taxon>Streptophyta</taxon>
        <taxon>Embryophyta</taxon>
        <taxon>Bryophyta</taxon>
        <taxon>Sphagnophytina</taxon>
        <taxon>Sphagnopsida</taxon>
        <taxon>Sphagnales</taxon>
        <taxon>Sphagnaceae</taxon>
        <taxon>Sphagnum</taxon>
    </lineage>
</organism>
<feature type="region of interest" description="Disordered" evidence="5">
    <location>
        <begin position="742"/>
        <end position="787"/>
    </location>
</feature>
<feature type="region of interest" description="Disordered" evidence="5">
    <location>
        <begin position="551"/>
        <end position="625"/>
    </location>
</feature>
<accession>A0ABP0WQT3</accession>
<evidence type="ECO:0000313" key="8">
    <source>
        <dbReference type="Proteomes" id="UP001497444"/>
    </source>
</evidence>
<feature type="compositionally biased region" description="Polar residues" evidence="5">
    <location>
        <begin position="552"/>
        <end position="566"/>
    </location>
</feature>
<feature type="region of interest" description="Disordered" evidence="5">
    <location>
        <begin position="642"/>
        <end position="676"/>
    </location>
</feature>
<evidence type="ECO:0000313" key="7">
    <source>
        <dbReference type="EMBL" id="CAK9268050.1"/>
    </source>
</evidence>
<keyword evidence="3" id="KW-0479">Metal-binding</keyword>
<evidence type="ECO:0000256" key="4">
    <source>
        <dbReference type="PROSITE-ProRule" id="PRU00317"/>
    </source>
</evidence>
<dbReference type="SUPFAM" id="SSF57850">
    <property type="entry name" value="RING/U-box"/>
    <property type="match status" value="2"/>
</dbReference>
<dbReference type="EMBL" id="OZ020097">
    <property type="protein sequence ID" value="CAK9268050.1"/>
    <property type="molecule type" value="Genomic_DNA"/>
</dbReference>
<dbReference type="InterPro" id="IPR051728">
    <property type="entry name" value="RING-FYVE_E3_ubiquitin-ligase"/>
</dbReference>
<feature type="compositionally biased region" description="Polar residues" evidence="5">
    <location>
        <begin position="600"/>
        <end position="625"/>
    </location>
</feature>
<dbReference type="Pfam" id="PF13920">
    <property type="entry name" value="zf-C3HC4_3"/>
    <property type="match status" value="1"/>
</dbReference>
<evidence type="ECO:0000256" key="3">
    <source>
        <dbReference type="PROSITE-ProRule" id="PRU00175"/>
    </source>
</evidence>
<keyword evidence="2" id="KW-0810">Translation regulation</keyword>
<dbReference type="Pfam" id="PF22493">
    <property type="entry name" value="PUF_NOP9"/>
    <property type="match status" value="1"/>
</dbReference>
<dbReference type="SMART" id="SM00184">
    <property type="entry name" value="RING"/>
    <property type="match status" value="2"/>
</dbReference>
<dbReference type="InterPro" id="IPR001841">
    <property type="entry name" value="Znf_RING"/>
</dbReference>
<dbReference type="PROSITE" id="PS50302">
    <property type="entry name" value="PUM"/>
    <property type="match status" value="1"/>
</dbReference>
<evidence type="ECO:0000256" key="5">
    <source>
        <dbReference type="SAM" id="MobiDB-lite"/>
    </source>
</evidence>
<keyword evidence="8" id="KW-1185">Reference proteome</keyword>
<proteinExistence type="predicted"/>
<sequence>MASVWKNRGSIDLVTAKPSTSSTEIIPDDDSCDICCGEDGACDVYFSPCGHRACASCVQRMRIANIYKADKGVRCPFCRQVIELYLNSPPPSPSADSQLPREAASFTLLLSGLDTGPRAVTEIKKPYGRGGIISIGGGNDYIPPKGVTGSDGGGLRSSTRMDELLPGYIVPPLKDTDDIVSMAMDRTGARHLDFMLREGYVKRHKVAKLCREMLTPYAAKLAVHASGNYVLQRMLEYASTHRGEGSNAECFFTAIVRSFCQEKGLVTAAQDHRGTFSVQKMLVSLKGAEEATLVAECIQGSVVTLVLDQYGVYVLERLVEALITSMNAAQGKKPRVPPKVAFKILAQICKEIQADTKALSSVAKHQVNIDATISLCGVSGIMLVECIRWALPQEEAMAAAMALAHMSNELAGSKLANRTLQGVLSLEVKDVAEQLIKGLQGRYVELATDTVNFGFKLVRACLASPCVGESTRQLIVDELLYAVLHPAGHISLLDISSGCDALAFGLCLLTQRVLDERLDTLVMVLERDKFLHFRDGMENLRKLFFVGPPLPSSSQGNSETRSSTLASVMRARSHDPSSVEMALDPSFGSRKGVSDPWSEESPSGSTFRLEKPSTQAASLPLSQPTLPRLHVSPLELPSAANLAGQSERHSTHTNATSSGGSTDHSGSSVGVGVYTPPHLRGISSPSFLPSNYSSTSVSSLSMQLGGISVSSEPIPSQPISGRIASKPGSYAPPHINPTLSAVSAPAGFSDPRFGTGASSSGSFENEHGNGDFQQISSGDGGQSSVPLPTAELSRGGSFSIQEKMDVKMSKFQEGQEVGKATGGHRQSGVCAVCNQDAANTVLLDCSHMCCCTTCSRSISVCPICSNHVTGVIDIQPVGPPPLNMLPSPRAMSTSPSLDLWDMPRLSNSNRSVDSSSFLAQSKEGVSHPSLGLSQFQGSLSGIDTNPNIMGSYTTTVGGRANSPFERLSLEEQYPASVGTSRAGAATASSIPLTHTTTLHVTGSQAISSLQQGSYRIGSRGMSSQITEPYGTGSVAVGSTSTMPSMSSSAMLPHYLPSDFYLPGKYSGTTGYSIAPVISSVGSSVPPTVAHKMVSLSPSPSFPPQQQVSVSHFLPPHRPPAPYRPPGLYRPPDLFSQKGSPAVVSQADIMAMQSIQAGNIARVVPSQWRTY</sequence>
<evidence type="ECO:0000256" key="1">
    <source>
        <dbReference type="ARBA" id="ARBA00022737"/>
    </source>
</evidence>
<dbReference type="InterPro" id="IPR001313">
    <property type="entry name" value="Pumilio_RNA-bd_rpt"/>
</dbReference>
<keyword evidence="3" id="KW-0863">Zinc-finger</keyword>
<feature type="compositionally biased region" description="Low complexity" evidence="5">
    <location>
        <begin position="656"/>
        <end position="675"/>
    </location>
</feature>
<keyword evidence="1" id="KW-0677">Repeat</keyword>
<feature type="domain" description="RING-type" evidence="6">
    <location>
        <begin position="830"/>
        <end position="865"/>
    </location>
</feature>
<name>A0ABP0WQT3_9BRYO</name>
<protein>
    <recommendedName>
        <fullName evidence="6">RING-type domain-containing protein</fullName>
    </recommendedName>
</protein>
<dbReference type="PROSITE" id="PS50089">
    <property type="entry name" value="ZF_RING_2"/>
    <property type="match status" value="2"/>
</dbReference>
<dbReference type="InterPro" id="IPR016024">
    <property type="entry name" value="ARM-type_fold"/>
</dbReference>
<dbReference type="PANTHER" id="PTHR14879:SF5">
    <property type="entry name" value="RING-TYPE DOMAIN-CONTAINING PROTEIN"/>
    <property type="match status" value="1"/>
</dbReference>
<evidence type="ECO:0000256" key="2">
    <source>
        <dbReference type="ARBA" id="ARBA00022845"/>
    </source>
</evidence>
<feature type="repeat" description="Pumilio" evidence="4">
    <location>
        <begin position="212"/>
        <end position="257"/>
    </location>
</feature>
<dbReference type="Gene3D" id="1.25.10.10">
    <property type="entry name" value="Leucine-rich Repeat Variant"/>
    <property type="match status" value="1"/>
</dbReference>
<feature type="domain" description="RING-type" evidence="6">
    <location>
        <begin position="32"/>
        <end position="79"/>
    </location>
</feature>
<dbReference type="PANTHER" id="PTHR14879">
    <property type="entry name" value="CASPASE REGULATOR, RING FINGER DOMAIN-CONTAINING"/>
    <property type="match status" value="1"/>
</dbReference>
<dbReference type="InterPro" id="IPR011989">
    <property type="entry name" value="ARM-like"/>
</dbReference>
<evidence type="ECO:0000259" key="6">
    <source>
        <dbReference type="PROSITE" id="PS50089"/>
    </source>
</evidence>
<keyword evidence="3" id="KW-0862">Zinc</keyword>
<reference evidence="7 8" key="1">
    <citation type="submission" date="2024-02" db="EMBL/GenBank/DDBJ databases">
        <authorList>
            <consortium name="ELIXIR-Norway"/>
            <consortium name="Elixir Norway"/>
        </authorList>
    </citation>
    <scope>NUCLEOTIDE SEQUENCE [LARGE SCALE GENOMIC DNA]</scope>
</reference>
<dbReference type="Gene3D" id="3.30.40.10">
    <property type="entry name" value="Zinc/RING finger domain, C3HC4 (zinc finger)"/>
    <property type="match status" value="2"/>
</dbReference>
<dbReference type="InterPro" id="IPR013083">
    <property type="entry name" value="Znf_RING/FYVE/PHD"/>
</dbReference>
<gene>
    <name evidence="7" type="ORF">CSSPJE1EN1_LOCUS13528</name>
</gene>